<dbReference type="AlphaFoldDB" id="A0A1A0HD30"/>
<dbReference type="GO" id="GO:0003677">
    <property type="term" value="F:DNA binding"/>
    <property type="evidence" value="ECO:0007669"/>
    <property type="project" value="TreeGrafter"/>
</dbReference>
<protein>
    <submittedName>
        <fullName evidence="5">SPT2-domain-containing protein</fullName>
    </submittedName>
</protein>
<dbReference type="GO" id="GO:0042393">
    <property type="term" value="F:histone binding"/>
    <property type="evidence" value="ECO:0007669"/>
    <property type="project" value="TreeGrafter"/>
</dbReference>
<dbReference type="Pfam" id="PF08243">
    <property type="entry name" value="SPT2"/>
    <property type="match status" value="1"/>
</dbReference>
<dbReference type="RefSeq" id="XP_018712344.1">
    <property type="nucleotide sequence ID" value="XM_018858694.1"/>
</dbReference>
<evidence type="ECO:0000256" key="1">
    <source>
        <dbReference type="ARBA" id="ARBA00006461"/>
    </source>
</evidence>
<feature type="coiled-coil region" evidence="3">
    <location>
        <begin position="328"/>
        <end position="359"/>
    </location>
</feature>
<evidence type="ECO:0000256" key="2">
    <source>
        <dbReference type="ARBA" id="ARBA00023054"/>
    </source>
</evidence>
<feature type="compositionally biased region" description="Polar residues" evidence="4">
    <location>
        <begin position="22"/>
        <end position="36"/>
    </location>
</feature>
<comment type="caution">
    <text evidence="5">The sequence shown here is derived from an EMBL/GenBank/DDBJ whole genome shotgun (WGS) entry which is preliminary data.</text>
</comment>
<feature type="compositionally biased region" description="Polar residues" evidence="4">
    <location>
        <begin position="95"/>
        <end position="114"/>
    </location>
</feature>
<proteinExistence type="inferred from homology"/>
<feature type="compositionally biased region" description="Basic and acidic residues" evidence="4">
    <location>
        <begin position="170"/>
        <end position="182"/>
    </location>
</feature>
<dbReference type="GeneID" id="30031670"/>
<comment type="similarity">
    <text evidence="1">Belongs to the SPT2 family.</text>
</comment>
<feature type="compositionally biased region" description="Acidic residues" evidence="4">
    <location>
        <begin position="268"/>
        <end position="277"/>
    </location>
</feature>
<keyword evidence="2 3" id="KW-0175">Coiled coil</keyword>
<organism evidence="5 6">
    <name type="scientific">Metschnikowia bicuspidata var. bicuspidata NRRL YB-4993</name>
    <dbReference type="NCBI Taxonomy" id="869754"/>
    <lineage>
        <taxon>Eukaryota</taxon>
        <taxon>Fungi</taxon>
        <taxon>Dikarya</taxon>
        <taxon>Ascomycota</taxon>
        <taxon>Saccharomycotina</taxon>
        <taxon>Pichiomycetes</taxon>
        <taxon>Metschnikowiaceae</taxon>
        <taxon>Metschnikowia</taxon>
    </lineage>
</organism>
<dbReference type="OrthoDB" id="4035998at2759"/>
<dbReference type="STRING" id="869754.A0A1A0HD30"/>
<dbReference type="PANTHER" id="PTHR22691:SF8">
    <property type="entry name" value="PROTEIN SPT2 HOMOLOG"/>
    <property type="match status" value="1"/>
</dbReference>
<dbReference type="Proteomes" id="UP000092555">
    <property type="component" value="Unassembled WGS sequence"/>
</dbReference>
<dbReference type="GO" id="GO:0005730">
    <property type="term" value="C:nucleolus"/>
    <property type="evidence" value="ECO:0007669"/>
    <property type="project" value="TreeGrafter"/>
</dbReference>
<evidence type="ECO:0000313" key="5">
    <source>
        <dbReference type="EMBL" id="OBA21848.1"/>
    </source>
</evidence>
<feature type="region of interest" description="Disordered" evidence="4">
    <location>
        <begin position="19"/>
        <end position="277"/>
    </location>
</feature>
<dbReference type="GO" id="GO:0006334">
    <property type="term" value="P:nucleosome assembly"/>
    <property type="evidence" value="ECO:0007669"/>
    <property type="project" value="TreeGrafter"/>
</dbReference>
<evidence type="ECO:0000313" key="6">
    <source>
        <dbReference type="Proteomes" id="UP000092555"/>
    </source>
</evidence>
<reference evidence="5 6" key="1">
    <citation type="submission" date="2016-05" db="EMBL/GenBank/DDBJ databases">
        <title>Comparative genomics of biotechnologically important yeasts.</title>
        <authorList>
            <consortium name="DOE Joint Genome Institute"/>
            <person name="Riley R."/>
            <person name="Haridas S."/>
            <person name="Wolfe K.H."/>
            <person name="Lopes M.R."/>
            <person name="Hittinger C.T."/>
            <person name="Goker M."/>
            <person name="Salamov A."/>
            <person name="Wisecaver J."/>
            <person name="Long T.M."/>
            <person name="Aerts A.L."/>
            <person name="Barry K."/>
            <person name="Choi C."/>
            <person name="Clum A."/>
            <person name="Coughlan A.Y."/>
            <person name="Deshpande S."/>
            <person name="Douglass A.P."/>
            <person name="Hanson S.J."/>
            <person name="Klenk H.-P."/>
            <person name="LaButti K."/>
            <person name="Lapidus A."/>
            <person name="Lindquist E."/>
            <person name="Lipzen A."/>
            <person name="Meier-kolthoff J.P."/>
            <person name="Ohm R.A."/>
            <person name="Otillar R.P."/>
            <person name="Pangilinan J."/>
            <person name="Peng Y."/>
            <person name="Rokas A."/>
            <person name="Rosa C.A."/>
            <person name="Scheuner C."/>
            <person name="Sibirny A.A."/>
            <person name="Slot J.C."/>
            <person name="Stielow J.B."/>
            <person name="Sun H."/>
            <person name="Kurtzman C.P."/>
            <person name="Blackwell M."/>
            <person name="Grigoriev I.V."/>
            <person name="Jeffries T.W."/>
        </authorList>
    </citation>
    <scope>NUCLEOTIDE SEQUENCE [LARGE SCALE GENOMIC DNA]</scope>
    <source>
        <strain evidence="5 6">NRRL YB-4993</strain>
    </source>
</reference>
<dbReference type="PANTHER" id="PTHR22691">
    <property type="entry name" value="YEAST SPT2-RELATED"/>
    <property type="match status" value="1"/>
</dbReference>
<feature type="compositionally biased region" description="Basic and acidic residues" evidence="4">
    <location>
        <begin position="56"/>
        <end position="72"/>
    </location>
</feature>
<dbReference type="EMBL" id="LXTC01000002">
    <property type="protein sequence ID" value="OBA21848.1"/>
    <property type="molecule type" value="Genomic_DNA"/>
</dbReference>
<accession>A0A1A0HD30</accession>
<name>A0A1A0HD30_9ASCO</name>
<dbReference type="InterPro" id="IPR013256">
    <property type="entry name" value="Chromatin_SPT2"/>
</dbReference>
<evidence type="ECO:0000256" key="4">
    <source>
        <dbReference type="SAM" id="MobiDB-lite"/>
    </source>
</evidence>
<gene>
    <name evidence="5" type="ORF">METBIDRAFT_77408</name>
</gene>
<dbReference type="SMART" id="SM00784">
    <property type="entry name" value="SPT2"/>
    <property type="match status" value="1"/>
</dbReference>
<evidence type="ECO:0000256" key="3">
    <source>
        <dbReference type="SAM" id="Coils"/>
    </source>
</evidence>
<dbReference type="GO" id="GO:0006360">
    <property type="term" value="P:transcription by RNA polymerase I"/>
    <property type="evidence" value="ECO:0007669"/>
    <property type="project" value="TreeGrafter"/>
</dbReference>
<keyword evidence="6" id="KW-1185">Reference proteome</keyword>
<sequence>MSASKILEQILRKGKITPVALANNSAGHTNDQQSTKPPRPNERPVDPVVARLKAARKAEREQKERELREKKGLPAKKATSTKPRIGPRQPARSLAQRTTPNNKSRTLHTTSNRLASAPPLQAQNTQNEKKPKMSFSQLMAKASGIDQSKMSIALKQKAKSSEVAGAPKRRTPEHDSRPDPASRKLQGLAGSLRNLSQESGRIPSLSARARSGNLAKAAGAPRAPHETQNSSQTRAPHPTRKPSSALAEKLKQKPRGKSQMLGHRAEVHDDESDESDMDSFIASEDEEMEQDEPEYDRDEIWSILNRGKKRSHYSYDDYDSDDMEATGAEILEEESQSKRNALLEDKREMEKEAKLAALKRARKSGIRR</sequence>